<proteinExistence type="predicted"/>
<dbReference type="RefSeq" id="WP_349217292.1">
    <property type="nucleotide sequence ID" value="NZ_JBBMFA010000116.1"/>
</dbReference>
<feature type="domain" description="Type II methyltransferase M.TaqI-like" evidence="1">
    <location>
        <begin position="247"/>
        <end position="339"/>
    </location>
</feature>
<dbReference type="EMBL" id="JBBMFA010000116">
    <property type="protein sequence ID" value="MEQ2521817.1"/>
    <property type="molecule type" value="Genomic_DNA"/>
</dbReference>
<keyword evidence="2" id="KW-0489">Methyltransferase</keyword>
<dbReference type="Gene3D" id="3.40.50.150">
    <property type="entry name" value="Vaccinia Virus protein VP39"/>
    <property type="match status" value="1"/>
</dbReference>
<keyword evidence="2" id="KW-0808">Transferase</keyword>
<protein>
    <submittedName>
        <fullName evidence="2">Eco57I restriction-modification methylase domain-containing protein</fullName>
    </submittedName>
</protein>
<dbReference type="Proteomes" id="UP001477672">
    <property type="component" value="Unassembled WGS sequence"/>
</dbReference>
<organism evidence="2 3">
    <name type="scientific">Ruthenibacterium intestinale</name>
    <dbReference type="NCBI Taxonomy" id="3133163"/>
    <lineage>
        <taxon>Bacteria</taxon>
        <taxon>Bacillati</taxon>
        <taxon>Bacillota</taxon>
        <taxon>Clostridia</taxon>
        <taxon>Eubacteriales</taxon>
        <taxon>Oscillospiraceae</taxon>
        <taxon>Ruthenibacterium</taxon>
    </lineage>
</organism>
<dbReference type="SUPFAM" id="SSF53335">
    <property type="entry name" value="S-adenosyl-L-methionine-dependent methyltransferases"/>
    <property type="match status" value="1"/>
</dbReference>
<sequence length="579" mass="65062">MKKAEKSEWSASVREMLLRDQTTGGRIVWAVDDYAPLGPEFAPQRELTAELRAVLRPRAQKQQEQKTRRTRARGEVFTPAWICAAQNDLTDLFWTGRGQTEYVDAPRLELACGEAPYLAGGRDAVTGRRIPLSKRTGMLDRKLRAAGVAAQSEEEWMCLTLRAVRSVYGFEFQGDSLLLARENLLHTFEEAVRDRLNRAPAEHELLAAAEVLSWNLWQMDAVSACPPGRPESPCRLKNWSTGQTETYQALLRGHGTLRFDAVVGNPPYQRKDGGNGASASPVYPLFVQQAKALAPRCASLIIPAKWYSGGKGLDRFRDEMLHDRRISHLVDYTNSLDCFPGVDIAGGACYFLWQREYDGPCDFTNFRKGARQHAVRFLDEFPTLIRYPAAVSIVHKVQALAEPSLAQRVSSRKPFGLATNVRPGETGALTLRYNGGTGPFPREEVRKGAEMIGQWKVMLSYLTAEHAGQPDKSGRFRILSTMELLAPGTVCTETYLVAGSFDRKREAVHLEQYLRTRFVRFLVGQVAVSQHVTRQCFSLVPEQDFSRAWTDRALYEKYGLTHEEIAFVQSLIKPMDGKE</sequence>
<dbReference type="InterPro" id="IPR029063">
    <property type="entry name" value="SAM-dependent_MTases_sf"/>
</dbReference>
<dbReference type="GO" id="GO:0008168">
    <property type="term" value="F:methyltransferase activity"/>
    <property type="evidence" value="ECO:0007669"/>
    <property type="project" value="UniProtKB-KW"/>
</dbReference>
<evidence type="ECO:0000259" key="1">
    <source>
        <dbReference type="Pfam" id="PF07669"/>
    </source>
</evidence>
<comment type="caution">
    <text evidence="2">The sequence shown here is derived from an EMBL/GenBank/DDBJ whole genome shotgun (WGS) entry which is preliminary data.</text>
</comment>
<dbReference type="GO" id="GO:0032259">
    <property type="term" value="P:methylation"/>
    <property type="evidence" value="ECO:0007669"/>
    <property type="project" value="UniProtKB-KW"/>
</dbReference>
<evidence type="ECO:0000313" key="2">
    <source>
        <dbReference type="EMBL" id="MEQ2521817.1"/>
    </source>
</evidence>
<dbReference type="Pfam" id="PF07669">
    <property type="entry name" value="Eco57I"/>
    <property type="match status" value="1"/>
</dbReference>
<dbReference type="InterPro" id="IPR002052">
    <property type="entry name" value="DNA_methylase_N6_adenine_CS"/>
</dbReference>
<keyword evidence="3" id="KW-1185">Reference proteome</keyword>
<evidence type="ECO:0000313" key="3">
    <source>
        <dbReference type="Proteomes" id="UP001477672"/>
    </source>
</evidence>
<name>A0ABV1GIY8_9FIRM</name>
<accession>A0ABV1GIY8</accession>
<reference evidence="2 3" key="1">
    <citation type="submission" date="2024-03" db="EMBL/GenBank/DDBJ databases">
        <title>Human intestinal bacterial collection.</title>
        <authorList>
            <person name="Pauvert C."/>
            <person name="Hitch T.C.A."/>
            <person name="Clavel T."/>
        </authorList>
    </citation>
    <scope>NUCLEOTIDE SEQUENCE [LARGE SCALE GENOMIC DNA]</scope>
    <source>
        <strain evidence="2 3">CLA-JM-H11</strain>
    </source>
</reference>
<gene>
    <name evidence="2" type="ORF">WMO24_15475</name>
</gene>
<dbReference type="InterPro" id="IPR011639">
    <property type="entry name" value="MethylTrfase_TaqI-like_dom"/>
</dbReference>
<dbReference type="PROSITE" id="PS00092">
    <property type="entry name" value="N6_MTASE"/>
    <property type="match status" value="1"/>
</dbReference>